<evidence type="ECO:0000259" key="1">
    <source>
        <dbReference type="PROSITE" id="PS51186"/>
    </source>
</evidence>
<evidence type="ECO:0000313" key="3">
    <source>
        <dbReference type="Proteomes" id="UP001409585"/>
    </source>
</evidence>
<organism evidence="2 3">
    <name type="scientific">Halioxenophilus aromaticivorans</name>
    <dbReference type="NCBI Taxonomy" id="1306992"/>
    <lineage>
        <taxon>Bacteria</taxon>
        <taxon>Pseudomonadati</taxon>
        <taxon>Pseudomonadota</taxon>
        <taxon>Gammaproteobacteria</taxon>
        <taxon>Alteromonadales</taxon>
        <taxon>Alteromonadaceae</taxon>
        <taxon>Halioxenophilus</taxon>
    </lineage>
</organism>
<reference evidence="3" key="1">
    <citation type="journal article" date="2019" name="Int. J. Syst. Evol. Microbiol.">
        <title>The Global Catalogue of Microorganisms (GCM) 10K type strain sequencing project: providing services to taxonomists for standard genome sequencing and annotation.</title>
        <authorList>
            <consortium name="The Broad Institute Genomics Platform"/>
            <consortium name="The Broad Institute Genome Sequencing Center for Infectious Disease"/>
            <person name="Wu L."/>
            <person name="Ma J."/>
        </authorList>
    </citation>
    <scope>NUCLEOTIDE SEQUENCE [LARGE SCALE GENOMIC DNA]</scope>
    <source>
        <strain evidence="3">JCM 19134</strain>
    </source>
</reference>
<dbReference type="Proteomes" id="UP001409585">
    <property type="component" value="Unassembled WGS sequence"/>
</dbReference>
<dbReference type="CDD" id="cd04301">
    <property type="entry name" value="NAT_SF"/>
    <property type="match status" value="1"/>
</dbReference>
<sequence length="145" mass="16065">MREPTIMKIDYKINHPVSADQFIELLNASTLGQRRPVDDYDCIAGMLANSNLIVSAWHGSQLVGIARSVTDFHYACYLSDLAVSAEHQRSGIGRQLQAVTQQQLGPKCKLILIAAPAANTYYEKLGYSHNPRCWVMDQPCGLEDG</sequence>
<dbReference type="PANTHER" id="PTHR43233:SF1">
    <property type="entry name" value="FAMILY N-ACETYLTRANSFERASE, PUTATIVE (AFU_ORTHOLOGUE AFUA_6G03350)-RELATED"/>
    <property type="match status" value="1"/>
</dbReference>
<dbReference type="EMBL" id="BAABLX010000004">
    <property type="protein sequence ID" value="GAA4932149.1"/>
    <property type="molecule type" value="Genomic_DNA"/>
</dbReference>
<dbReference type="GO" id="GO:0016747">
    <property type="term" value="F:acyltransferase activity, transferring groups other than amino-acyl groups"/>
    <property type="evidence" value="ECO:0007669"/>
    <property type="project" value="InterPro"/>
</dbReference>
<protein>
    <submittedName>
        <fullName evidence="2">GNAT family N-acetyltransferase</fullName>
    </submittedName>
</protein>
<dbReference type="PANTHER" id="PTHR43233">
    <property type="entry name" value="FAMILY N-ACETYLTRANSFERASE, PUTATIVE (AFU_ORTHOLOGUE AFUA_6G03350)-RELATED"/>
    <property type="match status" value="1"/>
</dbReference>
<dbReference type="InterPro" id="IPR053144">
    <property type="entry name" value="Acetyltransferase_Butenolide"/>
</dbReference>
<dbReference type="InterPro" id="IPR016181">
    <property type="entry name" value="Acyl_CoA_acyltransferase"/>
</dbReference>
<dbReference type="InterPro" id="IPR000182">
    <property type="entry name" value="GNAT_dom"/>
</dbReference>
<dbReference type="PROSITE" id="PS51186">
    <property type="entry name" value="GNAT"/>
    <property type="match status" value="1"/>
</dbReference>
<dbReference type="SUPFAM" id="SSF55729">
    <property type="entry name" value="Acyl-CoA N-acyltransferases (Nat)"/>
    <property type="match status" value="1"/>
</dbReference>
<keyword evidence="3" id="KW-1185">Reference proteome</keyword>
<accession>A0AAV3TY32</accession>
<comment type="caution">
    <text evidence="2">The sequence shown here is derived from an EMBL/GenBank/DDBJ whole genome shotgun (WGS) entry which is preliminary data.</text>
</comment>
<gene>
    <name evidence="2" type="ORF">GCM10025791_05700</name>
</gene>
<feature type="domain" description="N-acetyltransferase" evidence="1">
    <location>
        <begin position="9"/>
        <end position="145"/>
    </location>
</feature>
<dbReference type="Gene3D" id="3.40.630.30">
    <property type="match status" value="1"/>
</dbReference>
<name>A0AAV3TY32_9ALTE</name>
<dbReference type="AlphaFoldDB" id="A0AAV3TY32"/>
<evidence type="ECO:0000313" key="2">
    <source>
        <dbReference type="EMBL" id="GAA4932149.1"/>
    </source>
</evidence>
<dbReference type="Pfam" id="PF13673">
    <property type="entry name" value="Acetyltransf_10"/>
    <property type="match status" value="1"/>
</dbReference>
<proteinExistence type="predicted"/>